<name>A0A4R3MQB6_9BACI</name>
<evidence type="ECO:0000313" key="1">
    <source>
        <dbReference type="EMBL" id="TCT18073.1"/>
    </source>
</evidence>
<comment type="caution">
    <text evidence="1">The sequence shown here is derived from an EMBL/GenBank/DDBJ whole genome shotgun (WGS) entry which is preliminary data.</text>
</comment>
<sequence length="71" mass="8047">MSKRLELKFLNEENKTVTIALDQPVEPADPQLINQAMDEIISQNIFTTSGGDLVEKKGARIVERNVYEIML</sequence>
<keyword evidence="2" id="KW-1185">Reference proteome</keyword>
<reference evidence="1 2" key="1">
    <citation type="submission" date="2019-03" db="EMBL/GenBank/DDBJ databases">
        <title>Genomic Encyclopedia of Type Strains, Phase IV (KMG-IV): sequencing the most valuable type-strain genomes for metagenomic binning, comparative biology and taxonomic classification.</title>
        <authorList>
            <person name="Goeker M."/>
        </authorList>
    </citation>
    <scope>NUCLEOTIDE SEQUENCE [LARGE SCALE GENOMIC DNA]</scope>
    <source>
        <strain evidence="1 2">DSM 25894</strain>
    </source>
</reference>
<gene>
    <name evidence="1" type="ORF">EDD68_12425</name>
</gene>
<proteinExistence type="predicted"/>
<accession>A0A4R3MQB6</accession>
<dbReference type="Proteomes" id="UP000294650">
    <property type="component" value="Unassembled WGS sequence"/>
</dbReference>
<dbReference type="EMBL" id="SMAN01000024">
    <property type="protein sequence ID" value="TCT18073.1"/>
    <property type="molecule type" value="Genomic_DNA"/>
</dbReference>
<evidence type="ECO:0000313" key="2">
    <source>
        <dbReference type="Proteomes" id="UP000294650"/>
    </source>
</evidence>
<dbReference type="OrthoDB" id="2454247at2"/>
<dbReference type="InterPro" id="IPR021321">
    <property type="entry name" value="DUF2922"/>
</dbReference>
<dbReference type="RefSeq" id="WP_132372795.1">
    <property type="nucleotide sequence ID" value="NZ_SMAN01000024.1"/>
</dbReference>
<protein>
    <submittedName>
        <fullName evidence="1">DUF2922 family protein</fullName>
    </submittedName>
</protein>
<organism evidence="1 2">
    <name type="scientific">Melghiribacillus thermohalophilus</name>
    <dbReference type="NCBI Taxonomy" id="1324956"/>
    <lineage>
        <taxon>Bacteria</taxon>
        <taxon>Bacillati</taxon>
        <taxon>Bacillota</taxon>
        <taxon>Bacilli</taxon>
        <taxon>Bacillales</taxon>
        <taxon>Bacillaceae</taxon>
        <taxon>Melghiribacillus</taxon>
    </lineage>
</organism>
<dbReference type="Pfam" id="PF11148">
    <property type="entry name" value="DUF2922"/>
    <property type="match status" value="1"/>
</dbReference>
<dbReference type="AlphaFoldDB" id="A0A4R3MQB6"/>